<dbReference type="EMBL" id="CM043019">
    <property type="protein sequence ID" value="KAI4462146.1"/>
    <property type="molecule type" value="Genomic_DNA"/>
</dbReference>
<accession>A0ACB9T5S7</accession>
<comment type="caution">
    <text evidence="1">The sequence shown here is derived from an EMBL/GenBank/DDBJ whole genome shotgun (WGS) entry which is preliminary data.</text>
</comment>
<gene>
    <name evidence="1" type="ORF">MML48_5g00001509</name>
</gene>
<reference evidence="1" key="1">
    <citation type="submission" date="2022-04" db="EMBL/GenBank/DDBJ databases">
        <title>Chromosome-scale genome assembly of Holotrichia oblita Faldermann.</title>
        <authorList>
            <person name="Rongchong L."/>
        </authorList>
    </citation>
    <scope>NUCLEOTIDE SEQUENCE</scope>
    <source>
        <strain evidence="1">81SQS9</strain>
    </source>
</reference>
<sequence>MNCQNMAGAVDELVLLERVFLRVGSAETDEQLQNVVSKFLPPVLLKLSSQQEGVRKKVMELLVHINKRIKTRPLVRLPVDALLVQYQDPSASSFVINFTIIYIKMGFPRLTVEEQTELVPIMLNALDSKPQSHQDSLLLLIIPLLGKLKIPTDPVKRASLFGLNEKPHISKYLLGLLLDMLLLPYGALSPQPSENQSGSNDVSMPVPPGMSEYTFKRVTNENPLRPEELEQIKLGIVKFISNEIFSNDDILIHLIVAAADTRFSVANLADMELKRVVGSVDWGSPTTPMPLFLMFLGTQTQNVKPNLKKSPANTRIRLKLLTYLCRVTGNGFVIPPSIQVVFDSLYGTNTNSRLKTLALNFTGNLVRDANAKLLVKVASVLQSGLNKLIKEGEPAHKGQAFIINGMIGRRFPMIVYHDVSLLELFFKKLESADPDLKLQIREGLLNLITAYKYDINPVECDKNGRINILFALMKFYMNSEEPMVRFAAVKTVATIFPPDHVPSKVLLLLAMGDIKDDVFTEAMKSLYGTTRKTDIDVSTSKKAGVSMPTFSDITMYVYNEAEIRLKDPSKRVTIGNHVLAFAIPVYTEILLYMRLCLNQSLDVPLTRNILKHPCESTPIIRDYLQNLYKEGDVIEKSPLLQYLHLIKQLMVAHPGIESICCMLEVVGCVPQVYTVLAKDLNWLRDLMNSLKEEIREQAAVLYAVMLNYGTSEKEFDDSIDFLLKQATSKNLESQHGALLGIGNCMERRFMSKQKKDYNRGETLKNAVTTIVSFLNQQNVMLMGAACTSLGLIGKSTSLPLENGNTSNGSPDAKRPAIGKITKFDVLTQLLEIMKNGKLPSKVRERAARSLGLLCVGEDFPFTKEVIQGLLDTAKETKDVEVHFSIGESLVMCVQGIWSPEARDAWTVLPNDYAPEDTMMEKPNDDNLEQLVDDLLRFAMETHPNARQAASIWLLALLKSCPDREPIKTKLQLIQNRFMDLLGENNDIVQDVASKGLCLVYDYSKSEDLLLSLVDQLTSGRRAAIHVTSSTKLFEEGELGKAPTGGNLSTYKELCSLASDLNKPDLIYQFMQIANHNTIWNSKKGAAFGFTSIAEKCGEHLQPFLPKIIPKLYRYQYDPTPSLQMSMQNIWHALVPEPQKTLDTYHNEILEDLLLNLTSPQYRVRQSCCLALQDFLKGSGNRSIHDSVNSMAEVWTQLFRVMDDHHEATRLSANKTGKILSKLCIRACDVSQGKDGVKMMQAILPVFLEKGITNTVTEVRMISLQTISELVGSAGQQLKPFLPQLIPALLQATGELESSKLSYLSTMMGAQAQAQEAIDSARASIAKSHFTTETVSKCLQYADATILEELVPKVIELMRGSVGLGTRVACAHFITLLVVQLGQSLQPYTGKFLASLVNGLTDRNGAVRKHYASAIGHLVSTAKESSLEKLFAKINHWYFEREDDSIRSACAHTIKSIGVHNQDILKNHSDVILPLVFFAMHAEKTPETENTLEVWNEIWSEHSPGTESGIRHNLEVICNTLKTALESPSWTMKAQAASAISTVATKLGSTMDVKHQNSLIKILLAGLPGRTWNGKQKLIQALASICKNCKDSLKKEDSEIDLNELVEIVLKECRKEEIGYKIDALESLGNILQSLEIDKFEEVYNIVQNVLNKDTAENSKDEDDDATSAEEIHKKREKDVKLKEVVFETLGKAWPQHNKDTQEKYREMLVENCVECLPKNTRSVQVCIVTALCNYVDKVSLLNDVELTETEKQSLEKIIDEIIKALRYSLSIAKNTRLRKEALNVIFSLAKKLGDRP</sequence>
<proteinExistence type="predicted"/>
<dbReference type="Proteomes" id="UP001056778">
    <property type="component" value="Chromosome 5"/>
</dbReference>
<evidence type="ECO:0000313" key="1">
    <source>
        <dbReference type="EMBL" id="KAI4462146.1"/>
    </source>
</evidence>
<protein>
    <submittedName>
        <fullName evidence="1">Translational activator gcn1-related</fullName>
    </submittedName>
</protein>
<name>A0ACB9T5S7_HOLOL</name>
<keyword evidence="2" id="KW-1185">Reference proteome</keyword>
<organism evidence="1 2">
    <name type="scientific">Holotrichia oblita</name>
    <name type="common">Chafer beetle</name>
    <dbReference type="NCBI Taxonomy" id="644536"/>
    <lineage>
        <taxon>Eukaryota</taxon>
        <taxon>Metazoa</taxon>
        <taxon>Ecdysozoa</taxon>
        <taxon>Arthropoda</taxon>
        <taxon>Hexapoda</taxon>
        <taxon>Insecta</taxon>
        <taxon>Pterygota</taxon>
        <taxon>Neoptera</taxon>
        <taxon>Endopterygota</taxon>
        <taxon>Coleoptera</taxon>
        <taxon>Polyphaga</taxon>
        <taxon>Scarabaeiformia</taxon>
        <taxon>Scarabaeidae</taxon>
        <taxon>Melolonthinae</taxon>
        <taxon>Holotrichia</taxon>
    </lineage>
</organism>
<evidence type="ECO:0000313" key="2">
    <source>
        <dbReference type="Proteomes" id="UP001056778"/>
    </source>
</evidence>